<sequence length="258" mass="28762">MIRSWGRARILEGLALLLGLEGCHPAGSEGRSQAVEDEVVISGGKEVQGFARGSTDLIIAGNVVRYNGYDLRLFDRLDIWLAALGQPSRTTTKDHSIVGPTRKSIWDDLGITCGAVTTPDDRAYVFEVDVLLVANDKPEYDFRLPRHAFSGRVILEHALLKNGWNNITEVLRDMRGLPPLHYCEERWWWGLLGLSNPMSSFGFEAPRQPDGPTLDISMDLEVVPGGQHCDRRFRSLTLGSLTPESQPLALSSRREPWL</sequence>
<dbReference type="RefSeq" id="WP_394821375.1">
    <property type="nucleotide sequence ID" value="NZ_CP089984.1"/>
</dbReference>
<dbReference type="Proteomes" id="UP001370348">
    <property type="component" value="Chromosome"/>
</dbReference>
<accession>A0ABZ2LN57</accession>
<protein>
    <recommendedName>
        <fullName evidence="1">DUF7738 domain-containing protein</fullName>
    </recommendedName>
</protein>
<evidence type="ECO:0000313" key="3">
    <source>
        <dbReference type="Proteomes" id="UP001370348"/>
    </source>
</evidence>
<dbReference type="EMBL" id="CP089984">
    <property type="protein sequence ID" value="WXB11755.1"/>
    <property type="molecule type" value="Genomic_DNA"/>
</dbReference>
<keyword evidence="3" id="KW-1185">Reference proteome</keyword>
<organism evidence="2 3">
    <name type="scientific">Pendulispora albinea</name>
    <dbReference type="NCBI Taxonomy" id="2741071"/>
    <lineage>
        <taxon>Bacteria</taxon>
        <taxon>Pseudomonadati</taxon>
        <taxon>Myxococcota</taxon>
        <taxon>Myxococcia</taxon>
        <taxon>Myxococcales</taxon>
        <taxon>Sorangiineae</taxon>
        <taxon>Pendulisporaceae</taxon>
        <taxon>Pendulispora</taxon>
    </lineage>
</organism>
<proteinExistence type="predicted"/>
<evidence type="ECO:0000259" key="1">
    <source>
        <dbReference type="Pfam" id="PF24880"/>
    </source>
</evidence>
<evidence type="ECO:0000313" key="2">
    <source>
        <dbReference type="EMBL" id="WXB11755.1"/>
    </source>
</evidence>
<reference evidence="2 3" key="1">
    <citation type="submission" date="2021-12" db="EMBL/GenBank/DDBJ databases">
        <title>Discovery of the Pendulisporaceae a myxobacterial family with distinct sporulation behavior and unique specialized metabolism.</title>
        <authorList>
            <person name="Garcia R."/>
            <person name="Popoff A."/>
            <person name="Bader C.D."/>
            <person name="Loehr J."/>
            <person name="Walesch S."/>
            <person name="Walt C."/>
            <person name="Boldt J."/>
            <person name="Bunk B."/>
            <person name="Haeckl F.J.F.P.J."/>
            <person name="Gunesch A.P."/>
            <person name="Birkelbach J."/>
            <person name="Nuebel U."/>
            <person name="Pietschmann T."/>
            <person name="Bach T."/>
            <person name="Mueller R."/>
        </authorList>
    </citation>
    <scope>NUCLEOTIDE SEQUENCE [LARGE SCALE GENOMIC DNA]</scope>
    <source>
        <strain evidence="2 3">MSr11954</strain>
    </source>
</reference>
<feature type="domain" description="DUF7738" evidence="1">
    <location>
        <begin position="57"/>
        <end position="158"/>
    </location>
</feature>
<dbReference type="InterPro" id="IPR056640">
    <property type="entry name" value="DUF7738"/>
</dbReference>
<dbReference type="Pfam" id="PF24880">
    <property type="entry name" value="DUF7738"/>
    <property type="match status" value="1"/>
</dbReference>
<name>A0ABZ2LN57_9BACT</name>
<gene>
    <name evidence="2" type="ORF">LZC94_28340</name>
</gene>